<comment type="function">
    <text evidence="2">NDH-1 shuttles electrons from NADH, via FMN and iron-sulfur (Fe-S) centers, to quinones in the respiratory chain. Couples the redox reaction to proton translocation (for every two electrons transferred, four hydrogen ions are translocated across the cytoplasmic membrane), and thus conserves the redox energy in a proton gradient.</text>
</comment>
<comment type="similarity">
    <text evidence="1 2">Belongs to the complex I subunit 6 family.</text>
</comment>
<dbReference type="EMBL" id="SHMQ01000040">
    <property type="protein sequence ID" value="RZV37279.1"/>
    <property type="molecule type" value="Genomic_DNA"/>
</dbReference>
<dbReference type="GO" id="GO:0008137">
    <property type="term" value="F:NADH dehydrogenase (ubiquinone) activity"/>
    <property type="evidence" value="ECO:0007669"/>
    <property type="project" value="UniProtKB-UniRule"/>
</dbReference>
<organism evidence="3 4">
    <name type="scientific">Candidatus Acidulodesulfobacterium acidiphilum</name>
    <dbReference type="NCBI Taxonomy" id="2597224"/>
    <lineage>
        <taxon>Bacteria</taxon>
        <taxon>Deltaproteobacteria</taxon>
        <taxon>Candidatus Acidulodesulfobacterales</taxon>
        <taxon>Candidatus Acidulodesulfobacterium</taxon>
    </lineage>
</organism>
<keyword evidence="2" id="KW-0520">NAD</keyword>
<feature type="transmembrane region" description="Helical" evidence="2">
    <location>
        <begin position="69"/>
        <end position="91"/>
    </location>
</feature>
<dbReference type="InterPro" id="IPR042106">
    <property type="entry name" value="Nuo/plastoQ_OxRdtase_6_NuoJ"/>
</dbReference>
<comment type="caution">
    <text evidence="2">Lacks conserved residue(s) required for the propagation of feature annotation.</text>
</comment>
<name>A0A520X7V0_9DELT</name>
<dbReference type="InterPro" id="IPR001457">
    <property type="entry name" value="NADH_UbQ/plastoQ_OxRdtase_su6"/>
</dbReference>
<comment type="catalytic activity">
    <reaction evidence="2">
        <text>a quinone + NADH + 5 H(+)(in) = a quinol + NAD(+) + 4 H(+)(out)</text>
        <dbReference type="Rhea" id="RHEA:57888"/>
        <dbReference type="ChEBI" id="CHEBI:15378"/>
        <dbReference type="ChEBI" id="CHEBI:24646"/>
        <dbReference type="ChEBI" id="CHEBI:57540"/>
        <dbReference type="ChEBI" id="CHEBI:57945"/>
        <dbReference type="ChEBI" id="CHEBI:132124"/>
    </reaction>
</comment>
<dbReference type="Pfam" id="PF00499">
    <property type="entry name" value="Oxidored_q3"/>
    <property type="match status" value="1"/>
</dbReference>
<dbReference type="AlphaFoldDB" id="A0A520X7V0"/>
<proteinExistence type="inferred from homology"/>
<accession>A0A520X7V0</accession>
<keyword evidence="2" id="KW-0812">Transmembrane</keyword>
<comment type="caution">
    <text evidence="3">The sequence shown here is derived from an EMBL/GenBank/DDBJ whole genome shotgun (WGS) entry which is preliminary data.</text>
</comment>
<protein>
    <recommendedName>
        <fullName evidence="2">NADH-quinone oxidoreductase subunit J</fullName>
        <ecNumber evidence="2">7.1.1.-</ecNumber>
    </recommendedName>
</protein>
<feature type="transmembrane region" description="Helical" evidence="2">
    <location>
        <begin position="12"/>
        <end position="29"/>
    </location>
</feature>
<evidence type="ECO:0000256" key="1">
    <source>
        <dbReference type="ARBA" id="ARBA00005698"/>
    </source>
</evidence>
<evidence type="ECO:0000313" key="4">
    <source>
        <dbReference type="Proteomes" id="UP000322454"/>
    </source>
</evidence>
<dbReference type="PANTHER" id="PTHR33269">
    <property type="entry name" value="NADH-UBIQUINONE OXIDOREDUCTASE CHAIN 6"/>
    <property type="match status" value="1"/>
</dbReference>
<feature type="transmembrane region" description="Helical" evidence="2">
    <location>
        <begin position="35"/>
        <end position="57"/>
    </location>
</feature>
<dbReference type="EC" id="7.1.1.-" evidence="2"/>
<dbReference type="Gene3D" id="1.20.120.1200">
    <property type="entry name" value="NADH-ubiquinone/plastoquinone oxidoreductase chain 6, subunit NuoJ"/>
    <property type="match status" value="1"/>
</dbReference>
<keyword evidence="2" id="KW-1133">Transmembrane helix</keyword>
<comment type="subcellular location">
    <subcellularLocation>
        <location evidence="2">Cell membrane</location>
        <topology evidence="2">Multi-pass membrane protein</topology>
    </subcellularLocation>
</comment>
<keyword evidence="2" id="KW-0472">Membrane</keyword>
<reference evidence="3 4" key="1">
    <citation type="submission" date="2019-01" db="EMBL/GenBank/DDBJ databases">
        <title>Insights into ecological role of a new deltaproteobacterial order Candidatus Sinidesulfobacterales (Sva0485) by metagenomics and metatranscriptomics.</title>
        <authorList>
            <person name="Tan S."/>
            <person name="Liu J."/>
            <person name="Fang Y."/>
            <person name="Hedlund B."/>
            <person name="Lian Z.-H."/>
            <person name="Huang L.-Y."/>
            <person name="Li J.-T."/>
            <person name="Huang L.-N."/>
            <person name="Li W.-J."/>
            <person name="Jiang H.-C."/>
            <person name="Dong H.-L."/>
            <person name="Shu W.-S."/>
        </authorList>
    </citation>
    <scope>NUCLEOTIDE SEQUENCE [LARGE SCALE GENOMIC DNA]</scope>
    <source>
        <strain evidence="3">AP4</strain>
    </source>
</reference>
<dbReference type="GO" id="GO:0048038">
    <property type="term" value="F:quinone binding"/>
    <property type="evidence" value="ECO:0007669"/>
    <property type="project" value="UniProtKB-UniRule"/>
</dbReference>
<dbReference type="PANTHER" id="PTHR33269:SF17">
    <property type="entry name" value="NADH-UBIQUINONE OXIDOREDUCTASE CHAIN 6"/>
    <property type="match status" value="1"/>
</dbReference>
<feature type="transmembrane region" description="Helical" evidence="2">
    <location>
        <begin position="126"/>
        <end position="146"/>
    </location>
</feature>
<keyword evidence="2" id="KW-0874">Quinone</keyword>
<keyword evidence="2" id="KW-1003">Cell membrane</keyword>
<sequence>MVISMKNPLTSALYLVLCFFALAGFYVLLDMQFLAVMQILVYAGAIMVLVVLVIMLLNISRLNAVKTDFHQKIIGIVIAIVLFAEIVIYTVGGKTKKPTGIFTHAVINKIGNTQVIGKFLFTKYTLSFEIASILLFVAIIGAYLFAKKKL</sequence>
<evidence type="ECO:0000256" key="2">
    <source>
        <dbReference type="RuleBase" id="RU004429"/>
    </source>
</evidence>
<evidence type="ECO:0000313" key="3">
    <source>
        <dbReference type="EMBL" id="RZV37279.1"/>
    </source>
</evidence>
<gene>
    <name evidence="3" type="ORF">EVJ48_09215</name>
</gene>
<dbReference type="Proteomes" id="UP000322454">
    <property type="component" value="Unassembled WGS sequence"/>
</dbReference>
<dbReference type="GO" id="GO:0005886">
    <property type="term" value="C:plasma membrane"/>
    <property type="evidence" value="ECO:0007669"/>
    <property type="project" value="UniProtKB-SubCell"/>
</dbReference>